<feature type="signal peptide" evidence="1">
    <location>
        <begin position="1"/>
        <end position="29"/>
    </location>
</feature>
<reference evidence="2 3" key="1">
    <citation type="submission" date="2018-06" db="EMBL/GenBank/DDBJ databases">
        <authorList>
            <consortium name="Pathogen Informatics"/>
            <person name="Doyle S."/>
        </authorList>
    </citation>
    <scope>NUCLEOTIDE SEQUENCE [LARGE SCALE GENOMIC DNA]</scope>
    <source>
        <strain evidence="2 3">NCTC11296</strain>
    </source>
</reference>
<sequence length="64" mass="7314">MKKNSHTRCIRNFLLGFGSVLNIAPVVSASSTIDTDSNEYQYFDNAWKETGQYLREALEKREGL</sequence>
<dbReference type="Proteomes" id="UP000254465">
    <property type="component" value="Unassembled WGS sequence"/>
</dbReference>
<evidence type="ECO:0000313" key="3">
    <source>
        <dbReference type="Proteomes" id="UP000254465"/>
    </source>
</evidence>
<name>A0A377IUI7_AVIPA</name>
<proteinExistence type="predicted"/>
<keyword evidence="1" id="KW-0732">Signal</keyword>
<feature type="chain" id="PRO_5017077102" evidence="1">
    <location>
        <begin position="30"/>
        <end position="64"/>
    </location>
</feature>
<dbReference type="RefSeq" id="WP_017807196.1">
    <property type="nucleotide sequence ID" value="NZ_PQVK01000006.1"/>
</dbReference>
<evidence type="ECO:0000313" key="2">
    <source>
        <dbReference type="EMBL" id="STO91924.1"/>
    </source>
</evidence>
<dbReference type="AlphaFoldDB" id="A0A377IUI7"/>
<organism evidence="2 3">
    <name type="scientific">Avibacterium paragallinarum</name>
    <name type="common">Haemophilus gallinarum</name>
    <dbReference type="NCBI Taxonomy" id="728"/>
    <lineage>
        <taxon>Bacteria</taxon>
        <taxon>Pseudomonadati</taxon>
        <taxon>Pseudomonadota</taxon>
        <taxon>Gammaproteobacteria</taxon>
        <taxon>Pasteurellales</taxon>
        <taxon>Pasteurellaceae</taxon>
        <taxon>Avibacterium</taxon>
    </lineage>
</organism>
<dbReference type="EMBL" id="UGHK01000003">
    <property type="protein sequence ID" value="STO91924.1"/>
    <property type="molecule type" value="Genomic_DNA"/>
</dbReference>
<gene>
    <name evidence="2" type="ORF">NCTC11296_03056</name>
</gene>
<accession>A0A377IUI7</accession>
<protein>
    <submittedName>
        <fullName evidence="2">Uncharacterized protein</fullName>
    </submittedName>
</protein>
<evidence type="ECO:0000256" key="1">
    <source>
        <dbReference type="SAM" id="SignalP"/>
    </source>
</evidence>